<accession>A0A6N3CF09</accession>
<evidence type="ECO:0000313" key="1">
    <source>
        <dbReference type="EMBL" id="VYU13121.1"/>
    </source>
</evidence>
<sequence length="54" mass="6026">MTKQHKIGLVKVLGTTTVVLAFINESWTLVEKVLSLFNIVPNYLTCTNETNMAT</sequence>
<proteinExistence type="predicted"/>
<name>A0A6N3CF09_ENTAG</name>
<gene>
    <name evidence="1" type="ORF">PALFYP105_03367</name>
</gene>
<protein>
    <submittedName>
        <fullName evidence="1">Uncharacterized protein</fullName>
    </submittedName>
</protein>
<organism evidence="1">
    <name type="scientific">Enterobacter agglomerans</name>
    <name type="common">Erwinia herbicola</name>
    <name type="synonym">Pantoea agglomerans</name>
    <dbReference type="NCBI Taxonomy" id="549"/>
    <lineage>
        <taxon>Bacteria</taxon>
        <taxon>Pseudomonadati</taxon>
        <taxon>Pseudomonadota</taxon>
        <taxon>Gammaproteobacteria</taxon>
        <taxon>Enterobacterales</taxon>
        <taxon>Erwiniaceae</taxon>
        <taxon>Pantoea</taxon>
        <taxon>Pantoea agglomerans group</taxon>
    </lineage>
</organism>
<dbReference type="AlphaFoldDB" id="A0A6N3CF09"/>
<dbReference type="EMBL" id="CACRUS010000006">
    <property type="protein sequence ID" value="VYU13121.1"/>
    <property type="molecule type" value="Genomic_DNA"/>
</dbReference>
<reference evidence="1" key="1">
    <citation type="submission" date="2019-11" db="EMBL/GenBank/DDBJ databases">
        <authorList>
            <person name="Feng L."/>
        </authorList>
    </citation>
    <scope>NUCLEOTIDE SEQUENCE</scope>
    <source>
        <strain evidence="1">PagglomeransLFYP105</strain>
    </source>
</reference>